<evidence type="ECO:0000259" key="1">
    <source>
        <dbReference type="SMART" id="SM00849"/>
    </source>
</evidence>
<proteinExistence type="predicted"/>
<name>A0A174U9I1_9CLOT</name>
<dbReference type="SMART" id="SM00849">
    <property type="entry name" value="Lactamase_B"/>
    <property type="match status" value="1"/>
</dbReference>
<dbReference type="PANTHER" id="PTHR42951:SF17">
    <property type="entry name" value="METALLO-BETA-LACTAMASE DOMAIN-CONTAINING PROTEIN"/>
    <property type="match status" value="1"/>
</dbReference>
<dbReference type="GO" id="GO:0016787">
    <property type="term" value="F:hydrolase activity"/>
    <property type="evidence" value="ECO:0007669"/>
    <property type="project" value="UniProtKB-KW"/>
</dbReference>
<dbReference type="EMBL" id="CZBO01000004">
    <property type="protein sequence ID" value="CUQ17381.1"/>
    <property type="molecule type" value="Genomic_DNA"/>
</dbReference>
<dbReference type="CDD" id="cd07721">
    <property type="entry name" value="yflN-like_MBL-fold"/>
    <property type="match status" value="1"/>
</dbReference>
<evidence type="ECO:0000313" key="2">
    <source>
        <dbReference type="EMBL" id="CUQ17381.1"/>
    </source>
</evidence>
<dbReference type="Proteomes" id="UP000095563">
    <property type="component" value="Unassembled WGS sequence"/>
</dbReference>
<dbReference type="AlphaFoldDB" id="A0A174U9I1"/>
<dbReference type="RefSeq" id="WP_055208042.1">
    <property type="nucleotide sequence ID" value="NZ_CZBO01000004.1"/>
</dbReference>
<keyword evidence="2" id="KW-0378">Hydrolase</keyword>
<dbReference type="InterPro" id="IPR050855">
    <property type="entry name" value="NDM-1-like"/>
</dbReference>
<dbReference type="Gene3D" id="3.60.15.10">
    <property type="entry name" value="Ribonuclease Z/Hydroxyacylglutathione hydrolase-like"/>
    <property type="match status" value="1"/>
</dbReference>
<protein>
    <submittedName>
        <fullName evidence="2">Zn-dependent hydrolase</fullName>
    </submittedName>
</protein>
<gene>
    <name evidence="2" type="ORF">ERS852568_02211</name>
</gene>
<sequence length="275" mass="30652">MHNKMVELLSDITKSSLQITPDVLVLQFTIVNSCIVSNLGGDKEKWVLVDTGLENSAEFIMECGKDKFGEESRPEAIIITHGHFDHVGSVKKLSEYYDVPVYAHKLELPYITGKEDYPLADPNVDEGLVAKISKTFPHTSIDLGNRAKALPDDGSIPFMPGWIYIHTPGHCKGHIALFKKDDRILIAADAFSTLKQESLLSVITQKEDISGPPKYLTTDWDLAKKSIEKLLDLKPNIAITGHGKPMEGESLIKHLKYLLENFEKIAKPDNGKFID</sequence>
<feature type="domain" description="Metallo-beta-lactamase" evidence="1">
    <location>
        <begin position="30"/>
        <end position="242"/>
    </location>
</feature>
<organism evidence="2 3">
    <name type="scientific">Clostridium baratii</name>
    <dbReference type="NCBI Taxonomy" id="1561"/>
    <lineage>
        <taxon>Bacteria</taxon>
        <taxon>Bacillati</taxon>
        <taxon>Bacillota</taxon>
        <taxon>Clostridia</taxon>
        <taxon>Eubacteriales</taxon>
        <taxon>Clostridiaceae</taxon>
        <taxon>Clostridium</taxon>
    </lineage>
</organism>
<evidence type="ECO:0000313" key="3">
    <source>
        <dbReference type="Proteomes" id="UP000095563"/>
    </source>
</evidence>
<dbReference type="Pfam" id="PF00753">
    <property type="entry name" value="Lactamase_B"/>
    <property type="match status" value="1"/>
</dbReference>
<dbReference type="PANTHER" id="PTHR42951">
    <property type="entry name" value="METALLO-BETA-LACTAMASE DOMAIN-CONTAINING"/>
    <property type="match status" value="1"/>
</dbReference>
<dbReference type="InterPro" id="IPR036866">
    <property type="entry name" value="RibonucZ/Hydroxyglut_hydro"/>
</dbReference>
<dbReference type="SUPFAM" id="SSF56281">
    <property type="entry name" value="Metallo-hydrolase/oxidoreductase"/>
    <property type="match status" value="1"/>
</dbReference>
<reference evidence="2 3" key="1">
    <citation type="submission" date="2015-09" db="EMBL/GenBank/DDBJ databases">
        <authorList>
            <consortium name="Pathogen Informatics"/>
        </authorList>
    </citation>
    <scope>NUCLEOTIDE SEQUENCE [LARGE SCALE GENOMIC DNA]</scope>
    <source>
        <strain evidence="2 3">2789STDY5834956</strain>
    </source>
</reference>
<accession>A0A174U9I1</accession>
<dbReference type="InterPro" id="IPR001279">
    <property type="entry name" value="Metallo-B-lactamas"/>
</dbReference>